<dbReference type="EMBL" id="LNFP01000440">
    <property type="protein sequence ID" value="KUF92797.1"/>
    <property type="molecule type" value="Genomic_DNA"/>
</dbReference>
<dbReference type="InterPro" id="IPR010977">
    <property type="entry name" value="Aromatic_deC"/>
</dbReference>
<evidence type="ECO:0000256" key="1">
    <source>
        <dbReference type="ARBA" id="ARBA00001933"/>
    </source>
</evidence>
<dbReference type="Proteomes" id="UP000054636">
    <property type="component" value="Unassembled WGS sequence"/>
</dbReference>
<keyword evidence="4 6" id="KW-0663">Pyridoxal phosphate</keyword>
<dbReference type="Gene3D" id="3.40.640.10">
    <property type="entry name" value="Type I PLP-dependent aspartate aminotransferase-like (Major domain)"/>
    <property type="match status" value="2"/>
</dbReference>
<dbReference type="InterPro" id="IPR015421">
    <property type="entry name" value="PyrdxlP-dep_Trfase_major"/>
</dbReference>
<dbReference type="PANTHER" id="PTHR11999:SF70">
    <property type="entry name" value="MIP05841P"/>
    <property type="match status" value="1"/>
</dbReference>
<evidence type="ECO:0000313" key="7">
    <source>
        <dbReference type="EMBL" id="KUF92797.1"/>
    </source>
</evidence>
<sequence length="480" mass="52443">MRDSVSTVAAFCSGLAGGAALLAAFQHLARRRALESTRPLDVQDPEAIRHPAAALTELLVRYHENLQRRDPHRGEPGSSSYAIRSKVKPGELRAQLPTACPEDPQSYADIFRDVEQLIFPALTHWASPNFHAYFKICGSDPSVLADYLCSSLDVVGFSWVSAPAATELEQVVCDWMAKLLGLPECFLTSSSGGGVIQGSASESALCALIAARHAALEGLEGTEREEKAAKLVVYVSDQTHAIAEKGCMVLDIPHLRVVPTIRGKADSDNYGLAPDDVARAMAEDRAKGLVPFCLMPTLGTTSTTAIDPLRKLVAVAREQPEHVWVHLDGAYGGAAAVPLGRRFRALKLWFTFRRFGATGLRAHIRQSVALARQAEELLEKDGRFKLFVRARMGLVCFYVTFGGRELNEALLRRVNESGKAFLIHSVVDGVHFLRLAIGGLEVDTWHIENVVNVLSEALTDVIDENPKWQELQRETFASAA</sequence>
<dbReference type="SUPFAM" id="SSF53383">
    <property type="entry name" value="PLP-dependent transferases"/>
    <property type="match status" value="1"/>
</dbReference>
<dbReference type="AlphaFoldDB" id="A0A0W8D8W8"/>
<comment type="caution">
    <text evidence="7">The sequence shown here is derived from an EMBL/GenBank/DDBJ whole genome shotgun (WGS) entry which is preliminary data.</text>
</comment>
<name>A0A0W8D8W8_PHYNI</name>
<evidence type="ECO:0000256" key="5">
    <source>
        <dbReference type="ARBA" id="ARBA00023239"/>
    </source>
</evidence>
<dbReference type="GO" id="GO:0005737">
    <property type="term" value="C:cytoplasm"/>
    <property type="evidence" value="ECO:0007669"/>
    <property type="project" value="TreeGrafter"/>
</dbReference>
<keyword evidence="5 6" id="KW-0456">Lyase</keyword>
<evidence type="ECO:0000256" key="3">
    <source>
        <dbReference type="ARBA" id="ARBA00022793"/>
    </source>
</evidence>
<keyword evidence="3" id="KW-0210">Decarboxylase</keyword>
<gene>
    <name evidence="7" type="ORF">AM588_10007621</name>
</gene>
<dbReference type="GO" id="GO:0019752">
    <property type="term" value="P:carboxylic acid metabolic process"/>
    <property type="evidence" value="ECO:0007669"/>
    <property type="project" value="InterPro"/>
</dbReference>
<accession>A0A0W8D8W8</accession>
<dbReference type="Gene3D" id="1.20.1340.10">
    <property type="entry name" value="dopa decarboxylase, N-terminal domain"/>
    <property type="match status" value="1"/>
</dbReference>
<dbReference type="GO" id="GO:0030170">
    <property type="term" value="F:pyridoxal phosphate binding"/>
    <property type="evidence" value="ECO:0007669"/>
    <property type="project" value="InterPro"/>
</dbReference>
<dbReference type="GO" id="GO:0006520">
    <property type="term" value="P:amino acid metabolic process"/>
    <property type="evidence" value="ECO:0007669"/>
    <property type="project" value="InterPro"/>
</dbReference>
<evidence type="ECO:0000256" key="6">
    <source>
        <dbReference type="RuleBase" id="RU000382"/>
    </source>
</evidence>
<reference evidence="7 8" key="1">
    <citation type="submission" date="2015-11" db="EMBL/GenBank/DDBJ databases">
        <title>Genomes and virulence difference between two physiological races of Phytophthora nicotianae.</title>
        <authorList>
            <person name="Liu H."/>
            <person name="Ma X."/>
            <person name="Yu H."/>
            <person name="Fang D."/>
            <person name="Li Y."/>
            <person name="Wang X."/>
            <person name="Wang W."/>
            <person name="Dong Y."/>
            <person name="Xiao B."/>
        </authorList>
    </citation>
    <scope>NUCLEOTIDE SEQUENCE [LARGE SCALE GENOMIC DNA]</scope>
    <source>
        <strain evidence="8">race 1</strain>
    </source>
</reference>
<dbReference type="PRINTS" id="PR00800">
    <property type="entry name" value="YHDCRBOXLASE"/>
</dbReference>
<dbReference type="Pfam" id="PF00282">
    <property type="entry name" value="Pyridoxal_deC"/>
    <property type="match status" value="2"/>
</dbReference>
<dbReference type="PANTHER" id="PTHR11999">
    <property type="entry name" value="GROUP II PYRIDOXAL-5-PHOSPHATE DECARBOXYLASE"/>
    <property type="match status" value="1"/>
</dbReference>
<dbReference type="InterPro" id="IPR015422">
    <property type="entry name" value="PyrdxlP-dep_Trfase_small"/>
</dbReference>
<organism evidence="7 8">
    <name type="scientific">Phytophthora nicotianae</name>
    <name type="common">Potato buckeye rot agent</name>
    <name type="synonym">Phytophthora parasitica</name>
    <dbReference type="NCBI Taxonomy" id="4792"/>
    <lineage>
        <taxon>Eukaryota</taxon>
        <taxon>Sar</taxon>
        <taxon>Stramenopiles</taxon>
        <taxon>Oomycota</taxon>
        <taxon>Peronosporomycetes</taxon>
        <taxon>Peronosporales</taxon>
        <taxon>Peronosporaceae</taxon>
        <taxon>Phytophthora</taxon>
    </lineage>
</organism>
<dbReference type="GO" id="GO:0016831">
    <property type="term" value="F:carboxy-lyase activity"/>
    <property type="evidence" value="ECO:0007669"/>
    <property type="project" value="UniProtKB-KW"/>
</dbReference>
<dbReference type="Gene3D" id="3.90.1150.10">
    <property type="entry name" value="Aspartate Aminotransferase, domain 1"/>
    <property type="match status" value="1"/>
</dbReference>
<dbReference type="InterPro" id="IPR002129">
    <property type="entry name" value="PyrdxlP-dep_de-COase"/>
</dbReference>
<comment type="similarity">
    <text evidence="2 6">Belongs to the group II decarboxylase family.</text>
</comment>
<dbReference type="InterPro" id="IPR015424">
    <property type="entry name" value="PyrdxlP-dep_Trfase"/>
</dbReference>
<proteinExistence type="inferred from homology"/>
<evidence type="ECO:0000256" key="4">
    <source>
        <dbReference type="ARBA" id="ARBA00022898"/>
    </source>
</evidence>
<evidence type="ECO:0000256" key="2">
    <source>
        <dbReference type="ARBA" id="ARBA00009533"/>
    </source>
</evidence>
<evidence type="ECO:0000313" key="8">
    <source>
        <dbReference type="Proteomes" id="UP000054636"/>
    </source>
</evidence>
<comment type="cofactor">
    <cofactor evidence="1 6">
        <name>pyridoxal 5'-phosphate</name>
        <dbReference type="ChEBI" id="CHEBI:597326"/>
    </cofactor>
</comment>
<protein>
    <submittedName>
        <fullName evidence="7">Hook domain-containing protein</fullName>
    </submittedName>
</protein>